<dbReference type="RefSeq" id="WP_407068930.1">
    <property type="nucleotide sequence ID" value="NZ_JBJJXE010000005.1"/>
</dbReference>
<dbReference type="EMBL" id="JBJJXE010000005">
    <property type="protein sequence ID" value="MFL1732266.1"/>
    <property type="molecule type" value="Genomic_DNA"/>
</dbReference>
<gene>
    <name evidence="1" type="ORF">ACJHVH_04545</name>
</gene>
<evidence type="ECO:0000313" key="2">
    <source>
        <dbReference type="Proteomes" id="UP001624684"/>
    </source>
</evidence>
<comment type="caution">
    <text evidence="1">The sequence shown here is derived from an EMBL/GenBank/DDBJ whole genome shotgun (WGS) entry which is preliminary data.</text>
</comment>
<accession>A0ABW8U545</accession>
<sequence length="139" mass="16234">MIILPQWIFVLNDASMPILNKNKHIMFSKIKGGDIQRYGKGFSLLFWLSKRNGDQYTNFKISMYVSKDEIERYKNKNLLLDVIDYLDEYEKLFLYLNIADLQVGYHNKKTINLKIGDLKGLVMVGSVKPKKEILAEINL</sequence>
<protein>
    <submittedName>
        <fullName evidence="1">Uncharacterized protein</fullName>
    </submittedName>
</protein>
<keyword evidence="2" id="KW-1185">Reference proteome</keyword>
<name>A0ABW8U545_9GAMM</name>
<dbReference type="Proteomes" id="UP001624684">
    <property type="component" value="Unassembled WGS sequence"/>
</dbReference>
<reference evidence="1 2" key="1">
    <citation type="submission" date="2024-11" db="EMBL/GenBank/DDBJ databases">
        <title>First Report of Moraxella oculi in Brazil in an Infectious Bovine Keratoconjunctivitis Outbreak.</title>
        <authorList>
            <person name="Carvalho C.V."/>
            <person name="Domingues R."/>
            <person name="Coutinho C."/>
            <person name="Honorio N.T.B.S."/>
            <person name="Faza D.R.L.R."/>
            <person name="Carvalho W.A."/>
            <person name="Machado A.B.F."/>
            <person name="Martins M.F."/>
            <person name="Gaspar E.B."/>
        </authorList>
    </citation>
    <scope>NUCLEOTIDE SEQUENCE [LARGE SCALE GENOMIC DNA]</scope>
    <source>
        <strain evidence="1 2">2117LE</strain>
    </source>
</reference>
<organism evidence="1 2">
    <name type="scientific">Moraxella oculi</name>
    <dbReference type="NCBI Taxonomy" id="2940516"/>
    <lineage>
        <taxon>Bacteria</taxon>
        <taxon>Pseudomonadati</taxon>
        <taxon>Pseudomonadota</taxon>
        <taxon>Gammaproteobacteria</taxon>
        <taxon>Moraxellales</taxon>
        <taxon>Moraxellaceae</taxon>
        <taxon>Moraxella</taxon>
    </lineage>
</organism>
<evidence type="ECO:0000313" key="1">
    <source>
        <dbReference type="EMBL" id="MFL1732266.1"/>
    </source>
</evidence>
<proteinExistence type="predicted"/>